<feature type="region of interest" description="Disordered" evidence="1">
    <location>
        <begin position="93"/>
        <end position="140"/>
    </location>
</feature>
<reference evidence="2 3" key="1">
    <citation type="submission" date="2017-04" db="EMBL/GenBank/DDBJ databases">
        <title>Draft genome sequence of Marssonina coronaria NL1: causal agent of apple blotch.</title>
        <authorList>
            <person name="Cheng Q."/>
        </authorList>
    </citation>
    <scope>NUCLEOTIDE SEQUENCE [LARGE SCALE GENOMIC DNA]</scope>
    <source>
        <strain evidence="2 3">NL1</strain>
    </source>
</reference>
<gene>
    <name evidence="2" type="ORF">B2J93_6759</name>
</gene>
<proteinExistence type="predicted"/>
<feature type="compositionally biased region" description="Basic and acidic residues" evidence="1">
    <location>
        <begin position="114"/>
        <end position="140"/>
    </location>
</feature>
<comment type="caution">
    <text evidence="2">The sequence shown here is derived from an EMBL/GenBank/DDBJ whole genome shotgun (WGS) entry which is preliminary data.</text>
</comment>
<name>A0A218Z696_9HELO</name>
<evidence type="ECO:0000313" key="3">
    <source>
        <dbReference type="Proteomes" id="UP000242519"/>
    </source>
</evidence>
<dbReference type="EMBL" id="MZNU01000196">
    <property type="protein sequence ID" value="OWP03120.1"/>
    <property type="molecule type" value="Genomic_DNA"/>
</dbReference>
<dbReference type="OrthoDB" id="10621026at2759"/>
<dbReference type="AlphaFoldDB" id="A0A218Z696"/>
<dbReference type="Proteomes" id="UP000242519">
    <property type="component" value="Unassembled WGS sequence"/>
</dbReference>
<organism evidence="2 3">
    <name type="scientific">Diplocarpon coronariae</name>
    <dbReference type="NCBI Taxonomy" id="2795749"/>
    <lineage>
        <taxon>Eukaryota</taxon>
        <taxon>Fungi</taxon>
        <taxon>Dikarya</taxon>
        <taxon>Ascomycota</taxon>
        <taxon>Pezizomycotina</taxon>
        <taxon>Leotiomycetes</taxon>
        <taxon>Helotiales</taxon>
        <taxon>Drepanopezizaceae</taxon>
        <taxon>Diplocarpon</taxon>
    </lineage>
</organism>
<sequence>MSSILSRLRRPDITFIPTTAPTATPKPVKPMLEHRIPHSAYPLSLNPVLAPSEQGQGQHAPKCAFCGSEHYMVACEIRIALLAAEREMIAREVAETLAHPPPRPQTSRYPSRAQQREDQKSQRRSARETAREVKRERKVQKERSTYWELLAEGQGMGNGEVACGEVGKYKRCVIL</sequence>
<evidence type="ECO:0000256" key="1">
    <source>
        <dbReference type="SAM" id="MobiDB-lite"/>
    </source>
</evidence>
<evidence type="ECO:0000313" key="2">
    <source>
        <dbReference type="EMBL" id="OWP03120.1"/>
    </source>
</evidence>
<accession>A0A218Z696</accession>
<dbReference type="InParanoid" id="A0A218Z696"/>
<keyword evidence="3" id="KW-1185">Reference proteome</keyword>
<protein>
    <submittedName>
        <fullName evidence="2">Uncharacterized protein</fullName>
    </submittedName>
</protein>